<evidence type="ECO:0000313" key="1">
    <source>
        <dbReference type="EMBL" id="PPE70382.1"/>
    </source>
</evidence>
<sequence length="80" mass="9570">MNRLKRPLHPMPGFVRQALERRGLMAAYEARPPYQRNDYLGWITRAVSEETQLKRLEQMLAELEQGNVYMKMPWRAAPRR</sequence>
<dbReference type="AlphaFoldDB" id="A0A2S5T610"/>
<accession>A0A2S5T610</accession>
<dbReference type="Pfam" id="PF13376">
    <property type="entry name" value="OmdA"/>
    <property type="match status" value="1"/>
</dbReference>
<name>A0A2S5T610_9BURK</name>
<evidence type="ECO:0008006" key="3">
    <source>
        <dbReference type="Google" id="ProtNLM"/>
    </source>
</evidence>
<organism evidence="1 2">
    <name type="scientific">Caldimonas thermodepolymerans</name>
    <dbReference type="NCBI Taxonomy" id="215580"/>
    <lineage>
        <taxon>Bacteria</taxon>
        <taxon>Pseudomonadati</taxon>
        <taxon>Pseudomonadota</taxon>
        <taxon>Betaproteobacteria</taxon>
        <taxon>Burkholderiales</taxon>
        <taxon>Sphaerotilaceae</taxon>
        <taxon>Caldimonas</taxon>
    </lineage>
</organism>
<dbReference type="RefSeq" id="WP_104356932.1">
    <property type="nucleotide sequence ID" value="NZ_CALFFA010000056.1"/>
</dbReference>
<keyword evidence="2" id="KW-1185">Reference proteome</keyword>
<comment type="caution">
    <text evidence="1">The sequence shown here is derived from an EMBL/GenBank/DDBJ whole genome shotgun (WGS) entry which is preliminary data.</text>
</comment>
<dbReference type="EMBL" id="PSNY01000006">
    <property type="protein sequence ID" value="PPE70382.1"/>
    <property type="molecule type" value="Genomic_DNA"/>
</dbReference>
<proteinExistence type="predicted"/>
<dbReference type="Proteomes" id="UP000239406">
    <property type="component" value="Unassembled WGS sequence"/>
</dbReference>
<dbReference type="OrthoDB" id="214150at2"/>
<reference evidence="1 2" key="1">
    <citation type="submission" date="2018-02" db="EMBL/GenBank/DDBJ databases">
        <title>Reclassifiation of [Polyangium] brachysporum DSM 7029 as Guopingzhaonella breviflexa gen. nov., sp. nov., a member of the family Comamonadaceae.</title>
        <authorList>
            <person name="Tang B."/>
        </authorList>
    </citation>
    <scope>NUCLEOTIDE SEQUENCE [LARGE SCALE GENOMIC DNA]</scope>
    <source>
        <strain evidence="1 2">DSM 15344</strain>
    </source>
</reference>
<evidence type="ECO:0000313" key="2">
    <source>
        <dbReference type="Proteomes" id="UP000239406"/>
    </source>
</evidence>
<gene>
    <name evidence="1" type="ORF">C1702_06785</name>
</gene>
<protein>
    <recommendedName>
        <fullName evidence="3">Bacteriocin resistance YdeI/OmpD-like protein</fullName>
    </recommendedName>
</protein>